<feature type="domain" description="DUF2061" evidence="1">
    <location>
        <begin position="1"/>
        <end position="51"/>
    </location>
</feature>
<evidence type="ECO:0000259" key="1">
    <source>
        <dbReference type="Pfam" id="PF09834"/>
    </source>
</evidence>
<dbReference type="Proteomes" id="UP000664654">
    <property type="component" value="Unassembled WGS sequence"/>
</dbReference>
<dbReference type="InterPro" id="IPR018638">
    <property type="entry name" value="DUF2061_membrane"/>
</dbReference>
<dbReference type="RefSeq" id="WP_206574984.1">
    <property type="nucleotide sequence ID" value="NZ_JAFKCV010000011.1"/>
</dbReference>
<sequence length="72" mass="8226">MIKTFTFALLHFSIAFTITYLLTGDMLIGGLVALVEPSVNTLAFYFHEKIWMQLEQRGSQDKMIDRSPALPF</sequence>
<gene>
    <name evidence="2" type="ORF">J0A66_16675</name>
</gene>
<proteinExistence type="predicted"/>
<evidence type="ECO:0000313" key="2">
    <source>
        <dbReference type="EMBL" id="MBN7826872.1"/>
    </source>
</evidence>
<evidence type="ECO:0000313" key="3">
    <source>
        <dbReference type="Proteomes" id="UP000664654"/>
    </source>
</evidence>
<comment type="caution">
    <text evidence="2">The sequence shown here is derived from an EMBL/GenBank/DDBJ whole genome shotgun (WGS) entry which is preliminary data.</text>
</comment>
<organism evidence="2 3">
    <name type="scientific">Bowmanella dokdonensis</name>
    <dbReference type="NCBI Taxonomy" id="751969"/>
    <lineage>
        <taxon>Bacteria</taxon>
        <taxon>Pseudomonadati</taxon>
        <taxon>Pseudomonadota</taxon>
        <taxon>Gammaproteobacteria</taxon>
        <taxon>Alteromonadales</taxon>
        <taxon>Alteromonadaceae</taxon>
        <taxon>Bowmanella</taxon>
    </lineage>
</organism>
<dbReference type="Pfam" id="PF09834">
    <property type="entry name" value="DUF2061"/>
    <property type="match status" value="1"/>
</dbReference>
<dbReference type="AlphaFoldDB" id="A0A939DR67"/>
<dbReference type="EMBL" id="JAFKCV010000011">
    <property type="protein sequence ID" value="MBN7826872.1"/>
    <property type="molecule type" value="Genomic_DNA"/>
</dbReference>
<reference evidence="2" key="1">
    <citation type="submission" date="2021-03" db="EMBL/GenBank/DDBJ databases">
        <title>novel species isolated from a fishpond in China.</title>
        <authorList>
            <person name="Lu H."/>
            <person name="Cai Z."/>
        </authorList>
    </citation>
    <scope>NUCLEOTIDE SEQUENCE</scope>
    <source>
        <strain evidence="2">JCM 30855</strain>
    </source>
</reference>
<accession>A0A939DR67</accession>
<keyword evidence="3" id="KW-1185">Reference proteome</keyword>
<protein>
    <submittedName>
        <fullName evidence="2">DUF2061 domain-containing protein</fullName>
    </submittedName>
</protein>
<name>A0A939DR67_9ALTE</name>